<evidence type="ECO:0000259" key="15">
    <source>
        <dbReference type="PROSITE" id="PS50262"/>
    </source>
</evidence>
<dbReference type="Proteomes" id="UP000824782">
    <property type="component" value="Unassembled WGS sequence"/>
</dbReference>
<dbReference type="PROSITE" id="PS50262">
    <property type="entry name" value="G_PROTEIN_RECEP_F1_2"/>
    <property type="match status" value="1"/>
</dbReference>
<dbReference type="PRINTS" id="PR00245">
    <property type="entry name" value="OLFACTORYR"/>
</dbReference>
<keyword evidence="8 14" id="KW-0472">Membrane</keyword>
<evidence type="ECO:0000256" key="8">
    <source>
        <dbReference type="ARBA" id="ARBA00023136"/>
    </source>
</evidence>
<evidence type="ECO:0000313" key="16">
    <source>
        <dbReference type="EMBL" id="KAG8534496.1"/>
    </source>
</evidence>
<dbReference type="InterPro" id="IPR000276">
    <property type="entry name" value="GPCR_Rhodpsn"/>
</dbReference>
<name>A0AAV6YBN9_ENGPU</name>
<evidence type="ECO:0000256" key="2">
    <source>
        <dbReference type="ARBA" id="ARBA00022475"/>
    </source>
</evidence>
<evidence type="ECO:0000256" key="13">
    <source>
        <dbReference type="RuleBase" id="RU000688"/>
    </source>
</evidence>
<dbReference type="GO" id="GO:0004930">
    <property type="term" value="F:G protein-coupled receptor activity"/>
    <property type="evidence" value="ECO:0007669"/>
    <property type="project" value="UniProtKB-KW"/>
</dbReference>
<comment type="subcellular location">
    <subcellularLocation>
        <location evidence="1 14">Cell membrane</location>
        <topology evidence="1 14">Multi-pass membrane protein</topology>
    </subcellularLocation>
</comment>
<keyword evidence="4 13" id="KW-0812">Transmembrane</keyword>
<protein>
    <recommendedName>
        <fullName evidence="14">Olfactory receptor</fullName>
    </recommendedName>
</protein>
<dbReference type="FunFam" id="1.20.1070.10:FF:000010">
    <property type="entry name" value="Olfactory receptor"/>
    <property type="match status" value="1"/>
</dbReference>
<dbReference type="InterPro" id="IPR000725">
    <property type="entry name" value="Olfact_rcpt"/>
</dbReference>
<keyword evidence="6 14" id="KW-1133">Transmembrane helix</keyword>
<evidence type="ECO:0000256" key="7">
    <source>
        <dbReference type="ARBA" id="ARBA00023040"/>
    </source>
</evidence>
<evidence type="ECO:0000256" key="12">
    <source>
        <dbReference type="ARBA" id="ARBA00023224"/>
    </source>
</evidence>
<dbReference type="GO" id="GO:0005886">
    <property type="term" value="C:plasma membrane"/>
    <property type="evidence" value="ECO:0007669"/>
    <property type="project" value="UniProtKB-SubCell"/>
</dbReference>
<sequence length="271" mass="31218">SQSLMSPMYFFLSHLSFSDILLTLTVTPQMLQVIRDKGSFIHVTNCVIQLFFYSGSTTTECLLLTVMSYDRYLAICKPLHYNSIMDMKLRSYLTIWPWLIGFMVGSVLLTFVCNFEFCGPYIMDHYLCDLAPLLQLTCSDHSTLDVLDFILTIPFIVFPFFFIMFTYISIVLNILKISSTGGRRKAFSTCSSHLIVVSAYYGTLMNVYMIPSNLYSYNVKKIVSPLYTAGTPLLNPIIYSLRNQEIKAAFWKFLSTFLTIRTFGRMQKTRH</sequence>
<comment type="caution">
    <text evidence="16">The sequence shown here is derived from an EMBL/GenBank/DDBJ whole genome shotgun (WGS) entry which is preliminary data.</text>
</comment>
<evidence type="ECO:0000256" key="14">
    <source>
        <dbReference type="RuleBase" id="RU363047"/>
    </source>
</evidence>
<dbReference type="Pfam" id="PF13853">
    <property type="entry name" value="7tm_4"/>
    <property type="match status" value="1"/>
</dbReference>
<evidence type="ECO:0000256" key="1">
    <source>
        <dbReference type="ARBA" id="ARBA00004651"/>
    </source>
</evidence>
<dbReference type="InterPro" id="IPR050939">
    <property type="entry name" value="Olfactory_GPCR1"/>
</dbReference>
<keyword evidence="10 13" id="KW-0675">Receptor</keyword>
<keyword evidence="2 14" id="KW-1003">Cell membrane</keyword>
<feature type="transmembrane region" description="Helical" evidence="14">
    <location>
        <begin position="6"/>
        <end position="27"/>
    </location>
</feature>
<evidence type="ECO:0000256" key="4">
    <source>
        <dbReference type="ARBA" id="ARBA00022692"/>
    </source>
</evidence>
<keyword evidence="12 13" id="KW-0807">Transducer</keyword>
<keyword evidence="5 14" id="KW-0552">Olfaction</keyword>
<feature type="transmembrane region" description="Helical" evidence="14">
    <location>
        <begin position="187"/>
        <end position="210"/>
    </location>
</feature>
<dbReference type="AlphaFoldDB" id="A0AAV6YBN9"/>
<feature type="non-terminal residue" evidence="16">
    <location>
        <position position="1"/>
    </location>
</feature>
<keyword evidence="3 14" id="KW-0716">Sensory transduction</keyword>
<evidence type="ECO:0000256" key="6">
    <source>
        <dbReference type="ARBA" id="ARBA00022989"/>
    </source>
</evidence>
<dbReference type="PRINTS" id="PR00237">
    <property type="entry name" value="GPCRRHODOPSN"/>
</dbReference>
<evidence type="ECO:0000313" key="17">
    <source>
        <dbReference type="Proteomes" id="UP000824782"/>
    </source>
</evidence>
<dbReference type="PANTHER" id="PTHR24242:SF253">
    <property type="entry name" value="OLFACTORY RECEPTOR-RELATED"/>
    <property type="match status" value="1"/>
</dbReference>
<evidence type="ECO:0000256" key="3">
    <source>
        <dbReference type="ARBA" id="ARBA00022606"/>
    </source>
</evidence>
<dbReference type="Gene3D" id="1.20.1070.10">
    <property type="entry name" value="Rhodopsin 7-helix transmembrane proteins"/>
    <property type="match status" value="1"/>
</dbReference>
<dbReference type="InterPro" id="IPR017452">
    <property type="entry name" value="GPCR_Rhodpsn_7TM"/>
</dbReference>
<keyword evidence="9" id="KW-1015">Disulfide bond</keyword>
<dbReference type="EMBL" id="WNYA01103555">
    <property type="protein sequence ID" value="KAG8534496.1"/>
    <property type="molecule type" value="Genomic_DNA"/>
</dbReference>
<evidence type="ECO:0000256" key="5">
    <source>
        <dbReference type="ARBA" id="ARBA00022725"/>
    </source>
</evidence>
<keyword evidence="11" id="KW-0325">Glycoprotein</keyword>
<accession>A0AAV6YBN9</accession>
<dbReference type="SUPFAM" id="SSF81321">
    <property type="entry name" value="Family A G protein-coupled receptor-like"/>
    <property type="match status" value="1"/>
</dbReference>
<evidence type="ECO:0000256" key="11">
    <source>
        <dbReference type="ARBA" id="ARBA00023180"/>
    </source>
</evidence>
<evidence type="ECO:0000256" key="10">
    <source>
        <dbReference type="ARBA" id="ARBA00023170"/>
    </source>
</evidence>
<dbReference type="GO" id="GO:0004984">
    <property type="term" value="F:olfactory receptor activity"/>
    <property type="evidence" value="ECO:0007669"/>
    <property type="project" value="InterPro"/>
</dbReference>
<dbReference type="PANTHER" id="PTHR24242">
    <property type="entry name" value="G-PROTEIN COUPLED RECEPTOR"/>
    <property type="match status" value="1"/>
</dbReference>
<feature type="transmembrane region" description="Helical" evidence="14">
    <location>
        <begin position="222"/>
        <end position="241"/>
    </location>
</feature>
<proteinExistence type="inferred from homology"/>
<evidence type="ECO:0000256" key="9">
    <source>
        <dbReference type="ARBA" id="ARBA00023157"/>
    </source>
</evidence>
<reference evidence="16" key="1">
    <citation type="thesis" date="2020" institute="ProQuest LLC" country="789 East Eisenhower Parkway, Ann Arbor, MI, USA">
        <title>Comparative Genomics and Chromosome Evolution.</title>
        <authorList>
            <person name="Mudd A.B."/>
        </authorList>
    </citation>
    <scope>NUCLEOTIDE SEQUENCE</scope>
    <source>
        <strain evidence="16">237g6f4</strain>
        <tissue evidence="16">Blood</tissue>
    </source>
</reference>
<keyword evidence="17" id="KW-1185">Reference proteome</keyword>
<comment type="similarity">
    <text evidence="13">Belongs to the G-protein coupled receptor 1 family.</text>
</comment>
<feature type="transmembrane region" description="Helical" evidence="14">
    <location>
        <begin position="95"/>
        <end position="117"/>
    </location>
</feature>
<dbReference type="PROSITE" id="PS00237">
    <property type="entry name" value="G_PROTEIN_RECEP_F1_1"/>
    <property type="match status" value="1"/>
</dbReference>
<organism evidence="16 17">
    <name type="scientific">Engystomops pustulosus</name>
    <name type="common">Tungara frog</name>
    <name type="synonym">Physalaemus pustulosus</name>
    <dbReference type="NCBI Taxonomy" id="76066"/>
    <lineage>
        <taxon>Eukaryota</taxon>
        <taxon>Metazoa</taxon>
        <taxon>Chordata</taxon>
        <taxon>Craniata</taxon>
        <taxon>Vertebrata</taxon>
        <taxon>Euteleostomi</taxon>
        <taxon>Amphibia</taxon>
        <taxon>Batrachia</taxon>
        <taxon>Anura</taxon>
        <taxon>Neobatrachia</taxon>
        <taxon>Hyloidea</taxon>
        <taxon>Leptodactylidae</taxon>
        <taxon>Leiuperinae</taxon>
        <taxon>Engystomops</taxon>
    </lineage>
</organism>
<gene>
    <name evidence="16" type="ORF">GDO81_019353</name>
</gene>
<feature type="transmembrane region" description="Helical" evidence="14">
    <location>
        <begin position="149"/>
        <end position="175"/>
    </location>
</feature>
<keyword evidence="7 13" id="KW-0297">G-protein coupled receptor</keyword>
<feature type="domain" description="G-protein coupled receptors family 1 profile" evidence="15">
    <location>
        <begin position="1"/>
        <end position="239"/>
    </location>
</feature>